<accession>A0A179EVN0</accession>
<dbReference type="EMBL" id="LSBH01000136">
    <property type="protein sequence ID" value="OAQ57255.1"/>
    <property type="molecule type" value="Genomic_DNA"/>
</dbReference>
<name>A0A179EVN0_PURLI</name>
<reference evidence="1 2" key="1">
    <citation type="submission" date="2016-01" db="EMBL/GenBank/DDBJ databases">
        <title>Biosynthesis of antibiotic leucinostatins and their inhibition on Phytophthora in bio-control Purpureocillium lilacinum.</title>
        <authorList>
            <person name="Wang G."/>
            <person name="Liu Z."/>
            <person name="Lin R."/>
            <person name="Li E."/>
            <person name="Mao Z."/>
            <person name="Ling J."/>
            <person name="Yin W."/>
            <person name="Xie B."/>
        </authorList>
    </citation>
    <scope>NUCLEOTIDE SEQUENCE [LARGE SCALE GENOMIC DNA]</scope>
    <source>
        <strain evidence="1">PLBJ-1</strain>
    </source>
</reference>
<evidence type="ECO:0000313" key="2">
    <source>
        <dbReference type="Proteomes" id="UP000078240"/>
    </source>
</evidence>
<proteinExistence type="predicted"/>
<dbReference type="AlphaFoldDB" id="A0A179EVN0"/>
<organism evidence="1 2">
    <name type="scientific">Purpureocillium lilacinum</name>
    <name type="common">Paecilomyces lilacinus</name>
    <dbReference type="NCBI Taxonomy" id="33203"/>
    <lineage>
        <taxon>Eukaryota</taxon>
        <taxon>Fungi</taxon>
        <taxon>Dikarya</taxon>
        <taxon>Ascomycota</taxon>
        <taxon>Pezizomycotina</taxon>
        <taxon>Sordariomycetes</taxon>
        <taxon>Hypocreomycetidae</taxon>
        <taxon>Hypocreales</taxon>
        <taxon>Ophiocordycipitaceae</taxon>
        <taxon>Purpureocillium</taxon>
    </lineage>
</organism>
<comment type="caution">
    <text evidence="1">The sequence shown here is derived from an EMBL/GenBank/DDBJ whole genome shotgun (WGS) entry which is preliminary data.</text>
</comment>
<dbReference type="Proteomes" id="UP000078240">
    <property type="component" value="Unassembled WGS sequence"/>
</dbReference>
<protein>
    <submittedName>
        <fullName evidence="1">Uncharacterized protein</fullName>
    </submittedName>
</protein>
<sequence length="113" mass="13197">MLQDKCKFRFYGTRTVVGRTKARTIFWVLLRLEWDEPSNELCDVLRKPGNGFEPSKCQVRQLKCCGDALKLDREEWGDVLRVRKGTSMFGEWDLSYELDEDVDEAEDALDTVE</sequence>
<evidence type="ECO:0000313" key="1">
    <source>
        <dbReference type="EMBL" id="OAQ57255.1"/>
    </source>
</evidence>
<gene>
    <name evidence="1" type="ORF">VFPBJ_11776</name>
</gene>